<feature type="transmembrane region" description="Helical" evidence="8">
    <location>
        <begin position="103"/>
        <end position="120"/>
    </location>
</feature>
<keyword evidence="5 8" id="KW-0812">Transmembrane</keyword>
<dbReference type="EMBL" id="JAVDWH010000001">
    <property type="protein sequence ID" value="MDR7085864.1"/>
    <property type="molecule type" value="Genomic_DNA"/>
</dbReference>
<dbReference type="SUPFAM" id="SSF161098">
    <property type="entry name" value="MetI-like"/>
    <property type="match status" value="2"/>
</dbReference>
<keyword evidence="11" id="KW-1185">Reference proteome</keyword>
<dbReference type="CDD" id="cd06261">
    <property type="entry name" value="TM_PBP2"/>
    <property type="match status" value="2"/>
</dbReference>
<dbReference type="InterPro" id="IPR000515">
    <property type="entry name" value="MetI-like"/>
</dbReference>
<protein>
    <submittedName>
        <fullName evidence="10">Iron(III) transport system permease protein</fullName>
    </submittedName>
</protein>
<dbReference type="Gene3D" id="1.10.3720.10">
    <property type="entry name" value="MetI-like"/>
    <property type="match status" value="2"/>
</dbReference>
<keyword evidence="2 8" id="KW-0813">Transport</keyword>
<feature type="transmembrane region" description="Helical" evidence="8">
    <location>
        <begin position="411"/>
        <end position="431"/>
    </location>
</feature>
<evidence type="ECO:0000256" key="1">
    <source>
        <dbReference type="ARBA" id="ARBA00004429"/>
    </source>
</evidence>
<comment type="subcellular location">
    <subcellularLocation>
        <location evidence="1">Cell inner membrane</location>
        <topology evidence="1">Multi-pass membrane protein</topology>
    </subcellularLocation>
    <subcellularLocation>
        <location evidence="8">Cell membrane</location>
        <topology evidence="8">Multi-pass membrane protein</topology>
    </subcellularLocation>
</comment>
<dbReference type="PANTHER" id="PTHR43357:SF3">
    <property type="entry name" value="FE(3+)-TRANSPORT SYSTEM PERMEASE PROTEIN FBPB 2"/>
    <property type="match status" value="1"/>
</dbReference>
<evidence type="ECO:0000256" key="2">
    <source>
        <dbReference type="ARBA" id="ARBA00022448"/>
    </source>
</evidence>
<keyword evidence="3" id="KW-1003">Cell membrane</keyword>
<feature type="domain" description="ABC transmembrane type-1" evidence="9">
    <location>
        <begin position="38"/>
        <end position="223"/>
    </location>
</feature>
<feature type="domain" description="ABC transmembrane type-1" evidence="9">
    <location>
        <begin position="293"/>
        <end position="483"/>
    </location>
</feature>
<gene>
    <name evidence="10" type="ORF">J2X11_000703</name>
</gene>
<keyword evidence="7 8" id="KW-0472">Membrane</keyword>
<feature type="transmembrane region" description="Helical" evidence="8">
    <location>
        <begin position="460"/>
        <end position="484"/>
    </location>
</feature>
<evidence type="ECO:0000313" key="10">
    <source>
        <dbReference type="EMBL" id="MDR7085864.1"/>
    </source>
</evidence>
<evidence type="ECO:0000256" key="7">
    <source>
        <dbReference type="ARBA" id="ARBA00023136"/>
    </source>
</evidence>
<name>A0ABU1UL39_9ACTN</name>
<feature type="transmembrane region" description="Helical" evidence="8">
    <location>
        <begin position="253"/>
        <end position="277"/>
    </location>
</feature>
<feature type="transmembrane region" description="Helical" evidence="8">
    <location>
        <begin position="338"/>
        <end position="356"/>
    </location>
</feature>
<dbReference type="PROSITE" id="PS50928">
    <property type="entry name" value="ABC_TM1"/>
    <property type="match status" value="2"/>
</dbReference>
<feature type="transmembrane region" description="Helical" evidence="8">
    <location>
        <begin position="41"/>
        <end position="61"/>
    </location>
</feature>
<keyword evidence="4" id="KW-0997">Cell inner membrane</keyword>
<feature type="transmembrane region" description="Helical" evidence="8">
    <location>
        <begin position="297"/>
        <end position="317"/>
    </location>
</feature>
<evidence type="ECO:0000256" key="4">
    <source>
        <dbReference type="ARBA" id="ARBA00022519"/>
    </source>
</evidence>
<feature type="transmembrane region" description="Helical" evidence="8">
    <location>
        <begin position="362"/>
        <end position="380"/>
    </location>
</feature>
<evidence type="ECO:0000313" key="11">
    <source>
        <dbReference type="Proteomes" id="UP001257739"/>
    </source>
</evidence>
<dbReference type="InterPro" id="IPR035906">
    <property type="entry name" value="MetI-like_sf"/>
</dbReference>
<evidence type="ECO:0000256" key="3">
    <source>
        <dbReference type="ARBA" id="ARBA00022475"/>
    </source>
</evidence>
<feature type="transmembrane region" description="Helical" evidence="8">
    <location>
        <begin position="73"/>
        <end position="91"/>
    </location>
</feature>
<feature type="transmembrane region" description="Helical" evidence="8">
    <location>
        <begin position="201"/>
        <end position="220"/>
    </location>
</feature>
<evidence type="ECO:0000256" key="6">
    <source>
        <dbReference type="ARBA" id="ARBA00022989"/>
    </source>
</evidence>
<evidence type="ECO:0000259" key="9">
    <source>
        <dbReference type="PROSITE" id="PS50928"/>
    </source>
</evidence>
<dbReference type="RefSeq" id="WP_309966833.1">
    <property type="nucleotide sequence ID" value="NZ_JAVDWH010000001.1"/>
</dbReference>
<comment type="similarity">
    <text evidence="8">Belongs to the binding-protein-dependent transport system permease family.</text>
</comment>
<keyword evidence="6 8" id="KW-1133">Transmembrane helix</keyword>
<dbReference type="PANTHER" id="PTHR43357">
    <property type="entry name" value="INNER MEMBRANE ABC TRANSPORTER PERMEASE PROTEIN YDCV"/>
    <property type="match status" value="1"/>
</dbReference>
<evidence type="ECO:0000256" key="5">
    <source>
        <dbReference type="ARBA" id="ARBA00022692"/>
    </source>
</evidence>
<accession>A0ABU1UL39</accession>
<sequence length="493" mass="52034">MVAAFALIPLGYVIVYAASLGGQEMWDLLVRPRMGELLWNTSRLVVGGCLLSLVLGVGCAWVVERTDVPARNLWHVLAAAPLAIPAFVNSYGWSSLTPDVEGYTGALVIVTLSYFPLVYLPTAATLRGLDPAMEEVARSLGFGPGWTFVRVVLPQLRPAMIGGALLVGLHMLSEFGALQMLRFPTFTTAIYDQYKSSFNSAGANVIAAVLVLCCLVLLMADLRLRSNRRLARVGSGAKRDVVPVRLGARRVPVLLMLVALSAASLGVPIYSLIHWLVVGSSTAFPVGEILTAAGTSIGLGLAAAVITVLIALPVAWLSVRHRTRISTSIERSAYTANALPGIVVALALVTVSIRYVPGIYQTYLLLVAAYAIMFLPRALVSVRSAAEQSPPVYEDVAHGLGMGRIATARRVTLPLIAPGIGAGCALVFLAVTTELTATLLLSPIGTTTLATEFWTSSSSVAYGAAAPYALLMVLISLPATYLLARRPALGVGA</sequence>
<proteinExistence type="inferred from homology"/>
<evidence type="ECO:0000256" key="8">
    <source>
        <dbReference type="RuleBase" id="RU363032"/>
    </source>
</evidence>
<organism evidence="10 11">
    <name type="scientific">Aeromicrobium panaciterrae</name>
    <dbReference type="NCBI Taxonomy" id="363861"/>
    <lineage>
        <taxon>Bacteria</taxon>
        <taxon>Bacillati</taxon>
        <taxon>Actinomycetota</taxon>
        <taxon>Actinomycetes</taxon>
        <taxon>Propionibacteriales</taxon>
        <taxon>Nocardioidaceae</taxon>
        <taxon>Aeromicrobium</taxon>
    </lineage>
</organism>
<dbReference type="Pfam" id="PF00528">
    <property type="entry name" value="BPD_transp_1"/>
    <property type="match status" value="2"/>
</dbReference>
<comment type="caution">
    <text evidence="10">The sequence shown here is derived from an EMBL/GenBank/DDBJ whole genome shotgun (WGS) entry which is preliminary data.</text>
</comment>
<feature type="transmembrane region" description="Helical" evidence="8">
    <location>
        <begin position="159"/>
        <end position="181"/>
    </location>
</feature>
<reference evidence="10 11" key="1">
    <citation type="submission" date="2023-07" db="EMBL/GenBank/DDBJ databases">
        <title>Sorghum-associated microbial communities from plants grown in Nebraska, USA.</title>
        <authorList>
            <person name="Schachtman D."/>
        </authorList>
    </citation>
    <scope>NUCLEOTIDE SEQUENCE [LARGE SCALE GENOMIC DNA]</scope>
    <source>
        <strain evidence="10 11">BE248</strain>
    </source>
</reference>
<dbReference type="Proteomes" id="UP001257739">
    <property type="component" value="Unassembled WGS sequence"/>
</dbReference>